<dbReference type="InterPro" id="IPR018060">
    <property type="entry name" value="HTH_AraC"/>
</dbReference>
<sequence>MDAEYVPARPPAALRRYVLRYLGYREHSPVPVRRRQAPAAGVALILGFHPMTLSGPALGPARAAAFAGAMSDTWVLTEFTGPQAGVQVDLTPLGMFMLLGGQVLPTGGVPALDQLSDPVLAALPDRLAAAPGWAERFALVSGVLADRLLDVRARRPAPEVVHAWDRLAATGGRVTVGRLAAETGWSRRHLQARFSAQVGLAPRTAGRVLRFAAASRLVGGGRIPLAEVAVTCGYADQAHLSREFRALAGTTPSSYRVEGEGFPSVQDVTPGPGQDLRA</sequence>
<evidence type="ECO:0000313" key="6">
    <source>
        <dbReference type="EMBL" id="MBP2368776.1"/>
    </source>
</evidence>
<keyword evidence="2" id="KW-0238">DNA-binding</keyword>
<dbReference type="PANTHER" id="PTHR46796">
    <property type="entry name" value="HTH-TYPE TRANSCRIPTIONAL ACTIVATOR RHAS-RELATED"/>
    <property type="match status" value="1"/>
</dbReference>
<dbReference type="InterPro" id="IPR050204">
    <property type="entry name" value="AraC_XylS_family_regulators"/>
</dbReference>
<reference evidence="6 7" key="1">
    <citation type="submission" date="2021-03" db="EMBL/GenBank/DDBJ databases">
        <title>Sequencing the genomes of 1000 actinobacteria strains.</title>
        <authorList>
            <person name="Klenk H.-P."/>
        </authorList>
    </citation>
    <scope>NUCLEOTIDE SEQUENCE [LARGE SCALE GENOMIC DNA]</scope>
    <source>
        <strain evidence="6 7">DSM 45256</strain>
    </source>
</reference>
<keyword evidence="3" id="KW-0804">Transcription</keyword>
<keyword evidence="7" id="KW-1185">Reference proteome</keyword>
<dbReference type="SMART" id="SM00342">
    <property type="entry name" value="HTH_ARAC"/>
    <property type="match status" value="1"/>
</dbReference>
<organism evidence="6 7">
    <name type="scientific">Pseudonocardia parietis</name>
    <dbReference type="NCBI Taxonomy" id="570936"/>
    <lineage>
        <taxon>Bacteria</taxon>
        <taxon>Bacillati</taxon>
        <taxon>Actinomycetota</taxon>
        <taxon>Actinomycetes</taxon>
        <taxon>Pseudonocardiales</taxon>
        <taxon>Pseudonocardiaceae</taxon>
        <taxon>Pseudonocardia</taxon>
    </lineage>
</organism>
<evidence type="ECO:0000256" key="4">
    <source>
        <dbReference type="SAM" id="MobiDB-lite"/>
    </source>
</evidence>
<accession>A0ABS4VXW3</accession>
<protein>
    <submittedName>
        <fullName evidence="6">AraC-like DNA-binding protein</fullName>
    </submittedName>
</protein>
<dbReference type="Proteomes" id="UP001519295">
    <property type="component" value="Unassembled WGS sequence"/>
</dbReference>
<dbReference type="Pfam" id="PF12833">
    <property type="entry name" value="HTH_18"/>
    <property type="match status" value="1"/>
</dbReference>
<evidence type="ECO:0000313" key="7">
    <source>
        <dbReference type="Proteomes" id="UP001519295"/>
    </source>
</evidence>
<dbReference type="Gene3D" id="1.10.10.60">
    <property type="entry name" value="Homeodomain-like"/>
    <property type="match status" value="1"/>
</dbReference>
<dbReference type="InterPro" id="IPR009057">
    <property type="entry name" value="Homeodomain-like_sf"/>
</dbReference>
<proteinExistence type="predicted"/>
<dbReference type="SUPFAM" id="SSF46689">
    <property type="entry name" value="Homeodomain-like"/>
    <property type="match status" value="1"/>
</dbReference>
<evidence type="ECO:0000256" key="3">
    <source>
        <dbReference type="ARBA" id="ARBA00023163"/>
    </source>
</evidence>
<evidence type="ECO:0000256" key="2">
    <source>
        <dbReference type="ARBA" id="ARBA00023125"/>
    </source>
</evidence>
<evidence type="ECO:0000259" key="5">
    <source>
        <dbReference type="PROSITE" id="PS01124"/>
    </source>
</evidence>
<dbReference type="RefSeq" id="WP_210030404.1">
    <property type="nucleotide sequence ID" value="NZ_JAGINU010000001.1"/>
</dbReference>
<dbReference type="EMBL" id="JAGINU010000001">
    <property type="protein sequence ID" value="MBP2368776.1"/>
    <property type="molecule type" value="Genomic_DNA"/>
</dbReference>
<gene>
    <name evidence="6" type="ORF">JOF36_004472</name>
</gene>
<evidence type="ECO:0000256" key="1">
    <source>
        <dbReference type="ARBA" id="ARBA00023015"/>
    </source>
</evidence>
<keyword evidence="1" id="KW-0805">Transcription regulation</keyword>
<feature type="region of interest" description="Disordered" evidence="4">
    <location>
        <begin position="257"/>
        <end position="278"/>
    </location>
</feature>
<dbReference type="PANTHER" id="PTHR46796:SF15">
    <property type="entry name" value="BLL1074 PROTEIN"/>
    <property type="match status" value="1"/>
</dbReference>
<dbReference type="PROSITE" id="PS01124">
    <property type="entry name" value="HTH_ARAC_FAMILY_2"/>
    <property type="match status" value="1"/>
</dbReference>
<comment type="caution">
    <text evidence="6">The sequence shown here is derived from an EMBL/GenBank/DDBJ whole genome shotgun (WGS) entry which is preliminary data.</text>
</comment>
<feature type="domain" description="HTH araC/xylS-type" evidence="5">
    <location>
        <begin position="158"/>
        <end position="258"/>
    </location>
</feature>
<name>A0ABS4VXW3_9PSEU</name>